<organism evidence="3 4">
    <name type="scientific">Pseudidiomarina piscicola</name>
    <dbReference type="NCBI Taxonomy" id="2614830"/>
    <lineage>
        <taxon>Bacteria</taxon>
        <taxon>Pseudomonadati</taxon>
        <taxon>Pseudomonadota</taxon>
        <taxon>Gammaproteobacteria</taxon>
        <taxon>Alteromonadales</taxon>
        <taxon>Idiomarinaceae</taxon>
        <taxon>Pseudidiomarina</taxon>
    </lineage>
</organism>
<dbReference type="SUPFAM" id="SSF53335">
    <property type="entry name" value="S-adenosyl-L-methionine-dependent methyltransferases"/>
    <property type="match status" value="1"/>
</dbReference>
<dbReference type="CDD" id="cd02440">
    <property type="entry name" value="AdoMet_MTases"/>
    <property type="match status" value="1"/>
</dbReference>
<dbReference type="PANTHER" id="PTHR43861">
    <property type="entry name" value="TRANS-ACONITATE 2-METHYLTRANSFERASE-RELATED"/>
    <property type="match status" value="1"/>
</dbReference>
<dbReference type="AlphaFoldDB" id="A0A6S6WN21"/>
<dbReference type="InterPro" id="IPR029063">
    <property type="entry name" value="SAM-dependent_MTases_sf"/>
</dbReference>
<evidence type="ECO:0000259" key="2">
    <source>
        <dbReference type="Pfam" id="PF13649"/>
    </source>
</evidence>
<keyword evidence="4" id="KW-1185">Reference proteome</keyword>
<keyword evidence="1" id="KW-0808">Transferase</keyword>
<proteinExistence type="predicted"/>
<protein>
    <recommendedName>
        <fullName evidence="2">Methyltransferase domain-containing protein</fullName>
    </recommendedName>
</protein>
<feature type="domain" description="Methyltransferase" evidence="2">
    <location>
        <begin position="41"/>
        <end position="133"/>
    </location>
</feature>
<dbReference type="RefSeq" id="WP_173920327.1">
    <property type="nucleotide sequence ID" value="NZ_CADCXY010000002.1"/>
</dbReference>
<reference evidence="3 4" key="1">
    <citation type="submission" date="2020-02" db="EMBL/GenBank/DDBJ databases">
        <authorList>
            <person name="Rodrigo-Torres L."/>
            <person name="Arahal R. D."/>
            <person name="Lucena T."/>
        </authorList>
    </citation>
    <scope>NUCLEOTIDE SEQUENCE [LARGE SCALE GENOMIC DNA]</scope>
    <source>
        <strain evidence="3 4">CECT 9734</strain>
    </source>
</reference>
<gene>
    <name evidence="3" type="ORF">PSI9734_01341</name>
</gene>
<dbReference type="EMBL" id="CADCXY010000002">
    <property type="protein sequence ID" value="CAB0150902.1"/>
    <property type="molecule type" value="Genomic_DNA"/>
</dbReference>
<evidence type="ECO:0000313" key="3">
    <source>
        <dbReference type="EMBL" id="CAB0150902.1"/>
    </source>
</evidence>
<dbReference type="InterPro" id="IPR041698">
    <property type="entry name" value="Methyltransf_25"/>
</dbReference>
<evidence type="ECO:0000256" key="1">
    <source>
        <dbReference type="ARBA" id="ARBA00022679"/>
    </source>
</evidence>
<evidence type="ECO:0000313" key="4">
    <source>
        <dbReference type="Proteomes" id="UP000481517"/>
    </source>
</evidence>
<sequence>MSTSWDDRYSTEEYVYGTSPNDFLSAHAEDLLAAHEGAQHVVCLAEGEGRNAVYLAELGAQVCAMDSSKVGLEKAHKLAEQRGVKLQTEVVDLTTAQLPKAHYDGIVAIFCHLPSAGRAHLYEEIAASLKPGGFFLLEAYTAAQLERNTGGPNDADLMVSQAELVRAFKGYEVQVSQEITREVNEGDRHNGLANVCQFIARKPSARQQRYQFTANRGKASHKLRYVEGSADAGGDCTLCKGPLTNDD</sequence>
<dbReference type="Pfam" id="PF13649">
    <property type="entry name" value="Methyltransf_25"/>
    <property type="match status" value="1"/>
</dbReference>
<dbReference type="Gene3D" id="3.40.50.150">
    <property type="entry name" value="Vaccinia Virus protein VP39"/>
    <property type="match status" value="1"/>
</dbReference>
<name>A0A6S6WN21_9GAMM</name>
<dbReference type="PANTHER" id="PTHR43861:SF3">
    <property type="entry name" value="PUTATIVE (AFU_ORTHOLOGUE AFUA_2G14390)-RELATED"/>
    <property type="match status" value="1"/>
</dbReference>
<dbReference type="GO" id="GO:0016740">
    <property type="term" value="F:transferase activity"/>
    <property type="evidence" value="ECO:0007669"/>
    <property type="project" value="UniProtKB-KW"/>
</dbReference>
<dbReference type="Proteomes" id="UP000481517">
    <property type="component" value="Unassembled WGS sequence"/>
</dbReference>
<accession>A0A6S6WN21</accession>